<dbReference type="AlphaFoldDB" id="A0A918XAY1"/>
<keyword evidence="5" id="KW-1185">Reference proteome</keyword>
<gene>
    <name evidence="4" type="ORF">GCM10007147_13230</name>
</gene>
<evidence type="ECO:0000313" key="5">
    <source>
        <dbReference type="Proteomes" id="UP000654947"/>
    </source>
</evidence>
<dbReference type="PROSITE" id="PS50983">
    <property type="entry name" value="FE_B12_PBP"/>
    <property type="match status" value="1"/>
</dbReference>
<name>A0A918XAY1_9ACTN</name>
<comment type="caution">
    <text evidence="4">The sequence shown here is derived from an EMBL/GenBank/DDBJ whole genome shotgun (WGS) entry which is preliminary data.</text>
</comment>
<protein>
    <submittedName>
        <fullName evidence="4">ABC transporter substrate-binding protein</fullName>
    </submittedName>
</protein>
<keyword evidence="2" id="KW-0732">Signal</keyword>
<feature type="chain" id="PRO_5037160599" evidence="2">
    <location>
        <begin position="21"/>
        <end position="329"/>
    </location>
</feature>
<organism evidence="4 5">
    <name type="scientific">Nocardiopsis kunsanensis</name>
    <dbReference type="NCBI Taxonomy" id="141693"/>
    <lineage>
        <taxon>Bacteria</taxon>
        <taxon>Bacillati</taxon>
        <taxon>Actinomycetota</taxon>
        <taxon>Actinomycetes</taxon>
        <taxon>Streptosporangiales</taxon>
        <taxon>Nocardiopsidaceae</taxon>
        <taxon>Nocardiopsis</taxon>
    </lineage>
</organism>
<dbReference type="Gene3D" id="3.40.50.1980">
    <property type="entry name" value="Nitrogenase molybdenum iron protein domain"/>
    <property type="match status" value="2"/>
</dbReference>
<proteinExistence type="inferred from homology"/>
<feature type="domain" description="Fe/B12 periplasmic-binding" evidence="3">
    <location>
        <begin position="50"/>
        <end position="329"/>
    </location>
</feature>
<dbReference type="PANTHER" id="PTHR30535">
    <property type="entry name" value="VITAMIN B12-BINDING PROTEIN"/>
    <property type="match status" value="1"/>
</dbReference>
<dbReference type="EMBL" id="BMXL01000004">
    <property type="protein sequence ID" value="GHD20624.1"/>
    <property type="molecule type" value="Genomic_DNA"/>
</dbReference>
<dbReference type="Proteomes" id="UP000654947">
    <property type="component" value="Unassembled WGS sequence"/>
</dbReference>
<evidence type="ECO:0000313" key="4">
    <source>
        <dbReference type="EMBL" id="GHD20624.1"/>
    </source>
</evidence>
<comment type="similarity">
    <text evidence="1">Belongs to the bacterial solute-binding protein 8 family.</text>
</comment>
<sequence length="329" mass="35020">MATTAAVSAALLLLSGCAGADPSDPSPAAADGNSVDNCGMEVAFESPPERIFAMNPGAIENLVALGVQDRIIGAVGDLERMPEDVRREAEDLNIVHPGGEDYPSSETILGTEPDFIYSVYPSAFRQDGGVASREELQDLGVQSYLAPDRCPDRDDEQPLEFDEIWTGLGEVAALVGAEERAEEVVAEQQETLEAVRAELPEDVGDLDVFWWDMGTGDGPTAGGCCGGPGMILRELGVGNAFDDLPGHWSDTSWEQVVERDPDLVVVADFGGQDIDDKLSFIENDATLRELRAFREDAVVELPFAQTTPGLQNAAAIETIGAHLAEAGTE</sequence>
<evidence type="ECO:0000259" key="3">
    <source>
        <dbReference type="PROSITE" id="PS50983"/>
    </source>
</evidence>
<dbReference type="SUPFAM" id="SSF53807">
    <property type="entry name" value="Helical backbone' metal receptor"/>
    <property type="match status" value="1"/>
</dbReference>
<reference evidence="4 5" key="1">
    <citation type="journal article" date="2014" name="Int. J. Syst. Evol. Microbiol.">
        <title>Complete genome sequence of Corynebacterium casei LMG S-19264T (=DSM 44701T), isolated from a smear-ripened cheese.</title>
        <authorList>
            <consortium name="US DOE Joint Genome Institute (JGI-PGF)"/>
            <person name="Walter F."/>
            <person name="Albersmeier A."/>
            <person name="Kalinowski J."/>
            <person name="Ruckert C."/>
        </authorList>
    </citation>
    <scope>NUCLEOTIDE SEQUENCE [LARGE SCALE GENOMIC DNA]</scope>
    <source>
        <strain evidence="4 5">KCTC 19473</strain>
    </source>
</reference>
<dbReference type="Pfam" id="PF01497">
    <property type="entry name" value="Peripla_BP_2"/>
    <property type="match status" value="1"/>
</dbReference>
<evidence type="ECO:0000256" key="1">
    <source>
        <dbReference type="ARBA" id="ARBA00008814"/>
    </source>
</evidence>
<feature type="signal peptide" evidence="2">
    <location>
        <begin position="1"/>
        <end position="20"/>
    </location>
</feature>
<accession>A0A918XAY1</accession>
<dbReference type="InterPro" id="IPR002491">
    <property type="entry name" value="ABC_transptr_periplasmic_BD"/>
</dbReference>
<dbReference type="RefSeq" id="WP_230479907.1">
    <property type="nucleotide sequence ID" value="NZ_BMXL01000004.1"/>
</dbReference>
<dbReference type="PANTHER" id="PTHR30535:SF7">
    <property type="entry name" value="IRON(III) DICITRATE-BINDING PROTEIN"/>
    <property type="match status" value="1"/>
</dbReference>
<evidence type="ECO:0000256" key="2">
    <source>
        <dbReference type="SAM" id="SignalP"/>
    </source>
</evidence>
<dbReference type="InterPro" id="IPR050902">
    <property type="entry name" value="ABC_Transporter_SBP"/>
</dbReference>